<name>A0A382JDL3_9ZZZZ</name>
<dbReference type="Gene3D" id="3.90.650.10">
    <property type="entry name" value="PurM-like C-terminal domain"/>
    <property type="match status" value="1"/>
</dbReference>
<dbReference type="GO" id="GO:0006189">
    <property type="term" value="P:'de novo' IMP biosynthetic process"/>
    <property type="evidence" value="ECO:0007669"/>
    <property type="project" value="UniProtKB-UniPathway"/>
</dbReference>
<evidence type="ECO:0000256" key="10">
    <source>
        <dbReference type="ARBA" id="ARBA00022840"/>
    </source>
</evidence>
<evidence type="ECO:0000313" key="16">
    <source>
        <dbReference type="EMBL" id="SVC09442.1"/>
    </source>
</evidence>
<sequence>TGVSLVGGETAEMPDTYLPGEHDLVGVITGVVEKDKIITGERIQPGDIVLGLPSSGLHTNGYSLARKLFFEIGEYDVHDTIPELEKSVGLTLMEPHINYTNHVFAVLEKEINVKGVAHITGGGMIENIPRILPDGCGVEIQKGSWTILPVFDVMQSLGVVDEDEMFRTFNMGIGMVFIVDDKKVSIVKDVLKDLTEVYEIGSIIHGNKNVKIK</sequence>
<comment type="catalytic activity">
    <reaction evidence="14">
        <text>2-formamido-N(1)-(5-O-phospho-beta-D-ribosyl)acetamidine + ATP = 5-amino-1-(5-phospho-beta-D-ribosyl)imidazole + ADP + phosphate + H(+)</text>
        <dbReference type="Rhea" id="RHEA:23032"/>
        <dbReference type="ChEBI" id="CHEBI:15378"/>
        <dbReference type="ChEBI" id="CHEBI:30616"/>
        <dbReference type="ChEBI" id="CHEBI:43474"/>
        <dbReference type="ChEBI" id="CHEBI:137981"/>
        <dbReference type="ChEBI" id="CHEBI:147287"/>
        <dbReference type="ChEBI" id="CHEBI:456216"/>
        <dbReference type="EC" id="6.3.3.1"/>
    </reaction>
</comment>
<dbReference type="GO" id="GO:0005524">
    <property type="term" value="F:ATP binding"/>
    <property type="evidence" value="ECO:0007669"/>
    <property type="project" value="UniProtKB-KW"/>
</dbReference>
<dbReference type="GO" id="GO:0004637">
    <property type="term" value="F:phosphoribosylamine-glycine ligase activity"/>
    <property type="evidence" value="ECO:0007669"/>
    <property type="project" value="TreeGrafter"/>
</dbReference>
<evidence type="ECO:0000259" key="15">
    <source>
        <dbReference type="Pfam" id="PF02769"/>
    </source>
</evidence>
<evidence type="ECO:0000256" key="14">
    <source>
        <dbReference type="ARBA" id="ARBA00049057"/>
    </source>
</evidence>
<dbReference type="InterPro" id="IPR004733">
    <property type="entry name" value="PurM_cligase"/>
</dbReference>
<evidence type="ECO:0000256" key="8">
    <source>
        <dbReference type="ARBA" id="ARBA00022741"/>
    </source>
</evidence>
<dbReference type="Pfam" id="PF02769">
    <property type="entry name" value="AIRS_C"/>
    <property type="match status" value="1"/>
</dbReference>
<protein>
    <recommendedName>
        <fullName evidence="5">Phosphoribosylformylglycinamidine cyclo-ligase</fullName>
        <ecNumber evidence="4">6.3.3.1</ecNumber>
    </recommendedName>
    <alternativeName>
        <fullName evidence="12">AIR synthase</fullName>
    </alternativeName>
    <alternativeName>
        <fullName evidence="13">AIRS</fullName>
    </alternativeName>
    <alternativeName>
        <fullName evidence="11">Phosphoribosyl-aminoimidazole synthetase</fullName>
    </alternativeName>
</protein>
<evidence type="ECO:0000256" key="9">
    <source>
        <dbReference type="ARBA" id="ARBA00022755"/>
    </source>
</evidence>
<accession>A0A382JDL3</accession>
<keyword evidence="10" id="KW-0067">ATP-binding</keyword>
<evidence type="ECO:0000256" key="4">
    <source>
        <dbReference type="ARBA" id="ARBA00013047"/>
    </source>
</evidence>
<keyword evidence="8" id="KW-0547">Nucleotide-binding</keyword>
<feature type="non-terminal residue" evidence="16">
    <location>
        <position position="1"/>
    </location>
</feature>
<dbReference type="SUPFAM" id="SSF55326">
    <property type="entry name" value="PurM N-terminal domain-like"/>
    <property type="match status" value="1"/>
</dbReference>
<evidence type="ECO:0000256" key="1">
    <source>
        <dbReference type="ARBA" id="ARBA00004496"/>
    </source>
</evidence>
<evidence type="ECO:0000256" key="2">
    <source>
        <dbReference type="ARBA" id="ARBA00004686"/>
    </source>
</evidence>
<keyword evidence="7" id="KW-0436">Ligase</keyword>
<keyword evidence="6" id="KW-0963">Cytoplasm</keyword>
<comment type="similarity">
    <text evidence="3">Belongs to the AIR synthase family.</text>
</comment>
<dbReference type="InterPro" id="IPR036676">
    <property type="entry name" value="PurM-like_C_sf"/>
</dbReference>
<dbReference type="EMBL" id="UINC01073225">
    <property type="protein sequence ID" value="SVC09442.1"/>
    <property type="molecule type" value="Genomic_DNA"/>
</dbReference>
<dbReference type="GO" id="GO:0046084">
    <property type="term" value="P:adenine biosynthetic process"/>
    <property type="evidence" value="ECO:0007669"/>
    <property type="project" value="TreeGrafter"/>
</dbReference>
<proteinExistence type="inferred from homology"/>
<feature type="domain" description="PurM-like C-terminal" evidence="15">
    <location>
        <begin position="44"/>
        <end position="208"/>
    </location>
</feature>
<gene>
    <name evidence="16" type="ORF">METZ01_LOCUS262296</name>
</gene>
<evidence type="ECO:0000256" key="5">
    <source>
        <dbReference type="ARBA" id="ARBA00020367"/>
    </source>
</evidence>
<comment type="pathway">
    <text evidence="2">Purine metabolism; IMP biosynthesis via de novo pathway; 5-amino-1-(5-phospho-D-ribosyl)imidazole from N(2)-formyl-N(1)-(5-phospho-D-ribosyl)glycinamide: step 2/2.</text>
</comment>
<comment type="subcellular location">
    <subcellularLocation>
        <location evidence="1">Cytoplasm</location>
    </subcellularLocation>
</comment>
<dbReference type="SUPFAM" id="SSF56042">
    <property type="entry name" value="PurM C-terminal domain-like"/>
    <property type="match status" value="1"/>
</dbReference>
<dbReference type="PANTHER" id="PTHR10520">
    <property type="entry name" value="TRIFUNCTIONAL PURINE BIOSYNTHETIC PROTEIN ADENOSINE-3-RELATED"/>
    <property type="match status" value="1"/>
</dbReference>
<dbReference type="Gene3D" id="3.30.1330.10">
    <property type="entry name" value="PurM-like, N-terminal domain"/>
    <property type="match status" value="1"/>
</dbReference>
<evidence type="ECO:0000256" key="11">
    <source>
        <dbReference type="ARBA" id="ARBA00031908"/>
    </source>
</evidence>
<dbReference type="FunFam" id="3.90.650.10:FF:000011">
    <property type="entry name" value="Phosphoribosylformylglycinamidine cyclo-ligase"/>
    <property type="match status" value="1"/>
</dbReference>
<dbReference type="UniPathway" id="UPA00074">
    <property type="reaction ID" value="UER00129"/>
</dbReference>
<evidence type="ECO:0000256" key="3">
    <source>
        <dbReference type="ARBA" id="ARBA00010280"/>
    </source>
</evidence>
<dbReference type="InterPro" id="IPR036921">
    <property type="entry name" value="PurM-like_N_sf"/>
</dbReference>
<dbReference type="GO" id="GO:0005829">
    <property type="term" value="C:cytosol"/>
    <property type="evidence" value="ECO:0007669"/>
    <property type="project" value="TreeGrafter"/>
</dbReference>
<organism evidence="16">
    <name type="scientific">marine metagenome</name>
    <dbReference type="NCBI Taxonomy" id="408172"/>
    <lineage>
        <taxon>unclassified sequences</taxon>
        <taxon>metagenomes</taxon>
        <taxon>ecological metagenomes</taxon>
    </lineage>
</organism>
<evidence type="ECO:0000256" key="6">
    <source>
        <dbReference type="ARBA" id="ARBA00022490"/>
    </source>
</evidence>
<dbReference type="InterPro" id="IPR010918">
    <property type="entry name" value="PurM-like_C_dom"/>
</dbReference>
<evidence type="ECO:0000256" key="13">
    <source>
        <dbReference type="ARBA" id="ARBA00033093"/>
    </source>
</evidence>
<dbReference type="AlphaFoldDB" id="A0A382JDL3"/>
<dbReference type="GO" id="GO:0004641">
    <property type="term" value="F:phosphoribosylformylglycinamidine cyclo-ligase activity"/>
    <property type="evidence" value="ECO:0007669"/>
    <property type="project" value="UniProtKB-EC"/>
</dbReference>
<dbReference type="CDD" id="cd02196">
    <property type="entry name" value="PurM"/>
    <property type="match status" value="1"/>
</dbReference>
<dbReference type="PANTHER" id="PTHR10520:SF12">
    <property type="entry name" value="TRIFUNCTIONAL PURINE BIOSYNTHETIC PROTEIN ADENOSINE-3"/>
    <property type="match status" value="1"/>
</dbReference>
<evidence type="ECO:0000256" key="7">
    <source>
        <dbReference type="ARBA" id="ARBA00022598"/>
    </source>
</evidence>
<dbReference type="EC" id="6.3.3.1" evidence="4"/>
<reference evidence="16" key="1">
    <citation type="submission" date="2018-05" db="EMBL/GenBank/DDBJ databases">
        <authorList>
            <person name="Lanie J.A."/>
            <person name="Ng W.-L."/>
            <person name="Kazmierczak K.M."/>
            <person name="Andrzejewski T.M."/>
            <person name="Davidsen T.M."/>
            <person name="Wayne K.J."/>
            <person name="Tettelin H."/>
            <person name="Glass J.I."/>
            <person name="Rusch D."/>
            <person name="Podicherti R."/>
            <person name="Tsui H.-C.T."/>
            <person name="Winkler M.E."/>
        </authorList>
    </citation>
    <scope>NUCLEOTIDE SEQUENCE</scope>
</reference>
<keyword evidence="9" id="KW-0658">Purine biosynthesis</keyword>
<evidence type="ECO:0000256" key="12">
    <source>
        <dbReference type="ARBA" id="ARBA00032931"/>
    </source>
</evidence>